<dbReference type="AlphaFoldDB" id="A0AAD1BIR2"/>
<evidence type="ECO:0000313" key="2">
    <source>
        <dbReference type="Proteomes" id="UP000067008"/>
    </source>
</evidence>
<sequence length="69" mass="7725">MVATGKAQLVYNQPFFNEFLVKVENRDAFYDKAIEKGILPGVKVGDDQLLVAVTEKRTKEEIEALVALL</sequence>
<proteinExistence type="predicted"/>
<gene>
    <name evidence="1" type="ORF">PI172_1252</name>
</gene>
<dbReference type="Gene3D" id="3.90.1150.10">
    <property type="entry name" value="Aspartate Aminotransferase, domain 1"/>
    <property type="match status" value="1"/>
</dbReference>
<organism evidence="1 2">
    <name type="scientific">Prevotella intermedia</name>
    <dbReference type="NCBI Taxonomy" id="28131"/>
    <lineage>
        <taxon>Bacteria</taxon>
        <taxon>Pseudomonadati</taxon>
        <taxon>Bacteroidota</taxon>
        <taxon>Bacteroidia</taxon>
        <taxon>Bacteroidales</taxon>
        <taxon>Prevotellaceae</taxon>
        <taxon>Prevotella</taxon>
    </lineage>
</organism>
<protein>
    <submittedName>
        <fullName evidence="1">Glycine dehydrogenase</fullName>
    </submittedName>
</protein>
<dbReference type="InterPro" id="IPR015422">
    <property type="entry name" value="PyrdxlP-dep_Trfase_small"/>
</dbReference>
<evidence type="ECO:0000313" key="1">
    <source>
        <dbReference type="EMBL" id="BAR95980.1"/>
    </source>
</evidence>
<accession>A0AAD1BIR2</accession>
<dbReference type="Proteomes" id="UP000067008">
    <property type="component" value="Chromosome 2"/>
</dbReference>
<dbReference type="EMBL" id="AP014925">
    <property type="protein sequence ID" value="BAR95980.1"/>
    <property type="molecule type" value="Genomic_DNA"/>
</dbReference>
<reference evidence="1 2" key="1">
    <citation type="submission" date="2015-07" db="EMBL/GenBank/DDBJ databases">
        <title>Complete genome sequence of Prevotella intermedia strain 17-2.</title>
        <authorList>
            <person name="Nambu T."/>
        </authorList>
    </citation>
    <scope>NUCLEOTIDE SEQUENCE [LARGE SCALE GENOMIC DNA]</scope>
    <source>
        <strain evidence="1 2">17-2</strain>
    </source>
</reference>
<name>A0AAD1BIR2_PREIN</name>